<dbReference type="Gene3D" id="1.20.5.1030">
    <property type="entry name" value="Preprotein translocase secy subunit"/>
    <property type="match status" value="1"/>
</dbReference>
<evidence type="ECO:0000313" key="9">
    <source>
        <dbReference type="EMBL" id="MBS1010589.1"/>
    </source>
</evidence>
<dbReference type="GeneID" id="56992403"/>
<keyword evidence="4 8" id="KW-0653">Protein transport</keyword>
<dbReference type="Proteomes" id="UP000217918">
    <property type="component" value="Unassembled WGS sequence"/>
</dbReference>
<dbReference type="Proteomes" id="UP000307074">
    <property type="component" value="Chromosome"/>
</dbReference>
<dbReference type="GO" id="GO:0009306">
    <property type="term" value="P:protein secretion"/>
    <property type="evidence" value="ECO:0007669"/>
    <property type="project" value="UniProtKB-UniRule"/>
</dbReference>
<proteinExistence type="inferred from homology"/>
<dbReference type="GO" id="GO:0006605">
    <property type="term" value="P:protein targeting"/>
    <property type="evidence" value="ECO:0007669"/>
    <property type="project" value="UniProtKB-UniRule"/>
</dbReference>
<feature type="transmembrane region" description="Helical" evidence="8">
    <location>
        <begin position="32"/>
        <end position="54"/>
    </location>
</feature>
<dbReference type="OrthoDB" id="9813233at2"/>
<protein>
    <recommendedName>
        <fullName evidence="8">Protein translocase subunit SecE</fullName>
    </recommendedName>
</protein>
<dbReference type="Proteomes" id="UP000676478">
    <property type="component" value="Unassembled WGS sequence"/>
</dbReference>
<dbReference type="GO" id="GO:0005886">
    <property type="term" value="C:plasma membrane"/>
    <property type="evidence" value="ECO:0007669"/>
    <property type="project" value="UniProtKB-SubCell"/>
</dbReference>
<dbReference type="InterPro" id="IPR038379">
    <property type="entry name" value="SecE_sf"/>
</dbReference>
<dbReference type="Pfam" id="PF00584">
    <property type="entry name" value="SecE"/>
    <property type="match status" value="1"/>
</dbReference>
<comment type="subunit">
    <text evidence="8">Component of the Sec protein translocase complex. Heterotrimer consisting of SecY, SecE and SecG subunits. The heterotrimers can form oligomers, although 1 heterotrimer is thought to be able to translocate proteins. Interacts with the ribosome. Interacts with SecDF, and other proteins may be involved. Interacts with SecA.</text>
</comment>
<comment type="similarity">
    <text evidence="8">Belongs to the SecE/SEC61-gamma family.</text>
</comment>
<keyword evidence="8" id="KW-1003">Cell membrane</keyword>
<dbReference type="HAMAP" id="MF_00422">
    <property type="entry name" value="SecE"/>
    <property type="match status" value="1"/>
</dbReference>
<evidence type="ECO:0000313" key="13">
    <source>
        <dbReference type="Proteomes" id="UP000307074"/>
    </source>
</evidence>
<keyword evidence="3 8" id="KW-0812">Transmembrane</keyword>
<evidence type="ECO:0000256" key="1">
    <source>
        <dbReference type="ARBA" id="ARBA00004370"/>
    </source>
</evidence>
<keyword evidence="5 8" id="KW-1133">Transmembrane helix</keyword>
<accession>A0A0C1MBZ0</accession>
<dbReference type="NCBIfam" id="TIGR00964">
    <property type="entry name" value="secE_bact"/>
    <property type="match status" value="1"/>
</dbReference>
<evidence type="ECO:0000313" key="10">
    <source>
        <dbReference type="EMBL" id="PBQ23109.1"/>
    </source>
</evidence>
<evidence type="ECO:0000313" key="12">
    <source>
        <dbReference type="Proteomes" id="UP000217918"/>
    </source>
</evidence>
<dbReference type="InterPro" id="IPR005807">
    <property type="entry name" value="SecE_bac"/>
</dbReference>
<evidence type="ECO:0000313" key="11">
    <source>
        <dbReference type="EMBL" id="QCZ52617.1"/>
    </source>
</evidence>
<keyword evidence="6 8" id="KW-0811">Translocation</keyword>
<evidence type="ECO:0000256" key="2">
    <source>
        <dbReference type="ARBA" id="ARBA00022448"/>
    </source>
</evidence>
<gene>
    <name evidence="8 9" type="primary">secE</name>
    <name evidence="10" type="ORF">CNR29_03390</name>
    <name evidence="9" type="ORF">JK167_07065</name>
    <name evidence="11" type="ORF">UCCLBBS449_0645</name>
</gene>
<evidence type="ECO:0000256" key="8">
    <source>
        <dbReference type="HAMAP-Rule" id="MF_00422"/>
    </source>
</evidence>
<dbReference type="EMBL" id="CP031198">
    <property type="protein sequence ID" value="QCZ52617.1"/>
    <property type="molecule type" value="Genomic_DNA"/>
</dbReference>
<evidence type="ECO:0000256" key="5">
    <source>
        <dbReference type="ARBA" id="ARBA00022989"/>
    </source>
</evidence>
<evidence type="ECO:0000256" key="3">
    <source>
        <dbReference type="ARBA" id="ARBA00022692"/>
    </source>
</evidence>
<reference evidence="9" key="3">
    <citation type="submission" date="2020-12" db="EMBL/GenBank/DDBJ databases">
        <authorList>
            <person name="Mcmullen J.G."/>
        </authorList>
    </citation>
    <scope>NUCLEOTIDE SEQUENCE</scope>
    <source>
        <strain evidence="9">Dm-2019-70</strain>
    </source>
</reference>
<dbReference type="GO" id="GO:0065002">
    <property type="term" value="P:intracellular protein transmembrane transport"/>
    <property type="evidence" value="ECO:0007669"/>
    <property type="project" value="UniProtKB-UniRule"/>
</dbReference>
<evidence type="ECO:0000256" key="6">
    <source>
        <dbReference type="ARBA" id="ARBA00023010"/>
    </source>
</evidence>
<name>A0A0C1MBZ0_LEVBR</name>
<dbReference type="AlphaFoldDB" id="A0A0C1MBZ0"/>
<reference evidence="10 12" key="1">
    <citation type="submission" date="2017-09" db="EMBL/GenBank/DDBJ databases">
        <title>Genome sequence of Lactobacillus brevis D7.</title>
        <authorList>
            <person name="Kwon M.-S."/>
            <person name="Lim S.K."/>
            <person name="Choi H.-J."/>
        </authorList>
    </citation>
    <scope>NUCLEOTIDE SEQUENCE [LARGE SCALE GENOMIC DNA]</scope>
    <source>
        <strain evidence="10 12">D7</strain>
    </source>
</reference>
<keyword evidence="2 8" id="KW-0813">Transport</keyword>
<evidence type="ECO:0000313" key="14">
    <source>
        <dbReference type="Proteomes" id="UP000676478"/>
    </source>
</evidence>
<dbReference type="GO" id="GO:0008320">
    <property type="term" value="F:protein transmembrane transporter activity"/>
    <property type="evidence" value="ECO:0007669"/>
    <property type="project" value="UniProtKB-UniRule"/>
</dbReference>
<dbReference type="InterPro" id="IPR001901">
    <property type="entry name" value="Translocase_SecE/Sec61-g"/>
</dbReference>
<organism evidence="9 14">
    <name type="scientific">Levilactobacillus brevis</name>
    <name type="common">Lactobacillus brevis</name>
    <dbReference type="NCBI Taxonomy" id="1580"/>
    <lineage>
        <taxon>Bacteria</taxon>
        <taxon>Bacillati</taxon>
        <taxon>Bacillota</taxon>
        <taxon>Bacilli</taxon>
        <taxon>Lactobacillales</taxon>
        <taxon>Lactobacillaceae</taxon>
        <taxon>Levilactobacillus</taxon>
    </lineage>
</organism>
<dbReference type="GO" id="GO:0043952">
    <property type="term" value="P:protein transport by the Sec complex"/>
    <property type="evidence" value="ECO:0007669"/>
    <property type="project" value="UniProtKB-UniRule"/>
</dbReference>
<keyword evidence="7 8" id="KW-0472">Membrane</keyword>
<dbReference type="RefSeq" id="WP_021741471.1">
    <property type="nucleotide sequence ID" value="NZ_CAKMAP010000004.1"/>
</dbReference>
<reference evidence="11 13" key="2">
    <citation type="submission" date="2018-07" db="EMBL/GenBank/DDBJ databases">
        <authorList>
            <person name="Feyereisen M."/>
        </authorList>
    </citation>
    <scope>NUCLEOTIDE SEQUENCE [LARGE SCALE GENOMIC DNA]</scope>
    <source>
        <strain evidence="11 13">UCCLBBS449</strain>
    </source>
</reference>
<dbReference type="EMBL" id="JAERKF010000007">
    <property type="protein sequence ID" value="MBS1010589.1"/>
    <property type="molecule type" value="Genomic_DNA"/>
</dbReference>
<dbReference type="EMBL" id="NVYO01000001">
    <property type="protein sequence ID" value="PBQ23109.1"/>
    <property type="molecule type" value="Genomic_DNA"/>
</dbReference>
<reference evidence="9" key="4">
    <citation type="submission" date="2022-09" db="EMBL/GenBank/DDBJ databases">
        <title>Genome-inferred correspondence between phylogeny and metabolic traits in the wild Drosophila gut microbiome.</title>
        <authorList>
            <person name="Bueno E."/>
            <person name="Blow F."/>
            <person name="Douglas A.E."/>
        </authorList>
    </citation>
    <scope>NUCLEOTIDE SEQUENCE</scope>
    <source>
        <strain evidence="9">Dm-2019-70</strain>
    </source>
</reference>
<evidence type="ECO:0000256" key="4">
    <source>
        <dbReference type="ARBA" id="ARBA00022927"/>
    </source>
</evidence>
<comment type="subcellular location">
    <subcellularLocation>
        <location evidence="8">Cell membrane</location>
        <topology evidence="8">Single-pass membrane protein</topology>
    </subcellularLocation>
    <subcellularLocation>
        <location evidence="1">Membrane</location>
    </subcellularLocation>
</comment>
<evidence type="ECO:0000256" key="7">
    <source>
        <dbReference type="ARBA" id="ARBA00023136"/>
    </source>
</evidence>
<sequence>MHLIRFFKSVGAEMKQVSWPGVKQTRHDTGTVVGISVLFSIFFAVVDWIVQFGLKFLS</sequence>
<comment type="function">
    <text evidence="8">Essential subunit of the Sec protein translocation channel SecYEG. Clamps together the 2 halves of SecY. May contact the channel plug during translocation.</text>
</comment>